<dbReference type="EMBL" id="LWMN01000001">
    <property type="protein sequence ID" value="OAQ57211.1"/>
    <property type="molecule type" value="Genomic_DNA"/>
</dbReference>
<name>A0A179EVH0_ENTTH</name>
<evidence type="ECO:0000256" key="1">
    <source>
        <dbReference type="SAM" id="Phobius"/>
    </source>
</evidence>
<organism evidence="4 5">
    <name type="scientific">Enterococcus thailandicus</name>
    <dbReference type="NCBI Taxonomy" id="417368"/>
    <lineage>
        <taxon>Bacteria</taxon>
        <taxon>Bacillati</taxon>
        <taxon>Bacillota</taxon>
        <taxon>Bacilli</taxon>
        <taxon>Lactobacillales</taxon>
        <taxon>Enterococcaceae</taxon>
        <taxon>Enterococcus</taxon>
    </lineage>
</organism>
<evidence type="ECO:0000259" key="2">
    <source>
        <dbReference type="Pfam" id="PF06030"/>
    </source>
</evidence>
<feature type="domain" description="WxL Interacting Protein host binding" evidence="3">
    <location>
        <begin position="153"/>
        <end position="289"/>
    </location>
</feature>
<dbReference type="Proteomes" id="UP000078516">
    <property type="component" value="Unassembled WGS sequence"/>
</dbReference>
<comment type="caution">
    <text evidence="4">The sequence shown here is derived from an EMBL/GenBank/DDBJ whole genome shotgun (WGS) entry which is preliminary data.</text>
</comment>
<evidence type="ECO:0000259" key="3">
    <source>
        <dbReference type="Pfam" id="PF11797"/>
    </source>
</evidence>
<evidence type="ECO:0000313" key="4">
    <source>
        <dbReference type="EMBL" id="OAQ57211.1"/>
    </source>
</evidence>
<dbReference type="InterPro" id="IPR021759">
    <property type="entry name" value="WxLIP_HBD"/>
</dbReference>
<protein>
    <submittedName>
        <fullName evidence="4">Uncharacterized protein</fullName>
    </submittedName>
</protein>
<keyword evidence="1" id="KW-0472">Membrane</keyword>
<evidence type="ECO:0000313" key="5">
    <source>
        <dbReference type="Proteomes" id="UP000078516"/>
    </source>
</evidence>
<dbReference type="Pfam" id="PF06030">
    <property type="entry name" value="WxLIP_PGBD"/>
    <property type="match status" value="1"/>
</dbReference>
<dbReference type="InterPro" id="IPR010317">
    <property type="entry name" value="WxLIP_PGBD"/>
</dbReference>
<sequence length="343" mass="38384">MSVGTFYSFQNVSASAVDFQVNPLPSEKQVDKSLSYYDLQLKPKEATELVVQVTNNANYPIVVDTNVDHASTNSNGVVEYKNSQQFEVANLTNDMKQLVKVQVDKIALKANETKELTYTITAPEKTFDGVVAGGINLIEEISKETQDSAANKSSMAVQNQYGYTIALILHGEKEITKPIVEAGKIKVEQINGRNSIKFPLKNTSAMFINKLNVKGDIRKADEEKVLYTTKIENGQQAPNSVYNFDIRTDGKELSPGKYTATLTAESKGEKWEFKQNFTISKKTAADLNKTAITKEEDHTMLYLILLVCGILLLLFIIIFIYIRKKNQKIKKLMNELQKEDSAS</sequence>
<keyword evidence="5" id="KW-1185">Reference proteome</keyword>
<keyword evidence="1" id="KW-0812">Transmembrane</keyword>
<accession>A0A179EVH0</accession>
<feature type="domain" description="WxL Interacting Protein peptidoglycan binding" evidence="2">
    <location>
        <begin position="19"/>
        <end position="138"/>
    </location>
</feature>
<reference evidence="4 5" key="1">
    <citation type="submission" date="2016-04" db="EMBL/GenBank/DDBJ databases">
        <title>Draft genome of an Enterococcus thailandicus strain isolated from bovine feces.</title>
        <authorList>
            <person name="Beukers A.G."/>
            <person name="Zaheer R."/>
            <person name="Goji N."/>
            <person name="Cook S.R."/>
            <person name="Amoako K."/>
            <person name="Chaves A.V."/>
            <person name="Ward M.P."/>
            <person name="Mcallister T.A."/>
        </authorList>
    </citation>
    <scope>NUCLEOTIDE SEQUENCE [LARGE SCALE GENOMIC DNA]</scope>
    <source>
        <strain evidence="4 5">F0711D 46</strain>
    </source>
</reference>
<gene>
    <name evidence="4" type="ORF">A6E74_01955</name>
</gene>
<feature type="transmembrane region" description="Helical" evidence="1">
    <location>
        <begin position="300"/>
        <end position="322"/>
    </location>
</feature>
<dbReference type="AlphaFoldDB" id="A0A179EVH0"/>
<keyword evidence="1" id="KW-1133">Transmembrane helix</keyword>
<proteinExistence type="predicted"/>
<dbReference type="Pfam" id="PF11797">
    <property type="entry name" value="WxLIP_HBD"/>
    <property type="match status" value="1"/>
</dbReference>